<keyword evidence="5" id="KW-1185">Reference proteome</keyword>
<evidence type="ECO:0000256" key="1">
    <source>
        <dbReference type="ARBA" id="ARBA00009995"/>
    </source>
</evidence>
<evidence type="ECO:0000256" key="2">
    <source>
        <dbReference type="ARBA" id="ARBA00022679"/>
    </source>
</evidence>
<evidence type="ECO:0000256" key="3">
    <source>
        <dbReference type="SAM" id="Phobius"/>
    </source>
</evidence>
<dbReference type="PANTHER" id="PTHR48047:SF8">
    <property type="entry name" value="FLAVONOL 3-O-GLUCOSYLTRANSFERASE UGT89B1"/>
    <property type="match status" value="1"/>
</dbReference>
<dbReference type="Proteomes" id="UP000298416">
    <property type="component" value="Unassembled WGS sequence"/>
</dbReference>
<organism evidence="4">
    <name type="scientific">Salvia splendens</name>
    <name type="common">Scarlet sage</name>
    <dbReference type="NCBI Taxonomy" id="180675"/>
    <lineage>
        <taxon>Eukaryota</taxon>
        <taxon>Viridiplantae</taxon>
        <taxon>Streptophyta</taxon>
        <taxon>Embryophyta</taxon>
        <taxon>Tracheophyta</taxon>
        <taxon>Spermatophyta</taxon>
        <taxon>Magnoliopsida</taxon>
        <taxon>eudicotyledons</taxon>
        <taxon>Gunneridae</taxon>
        <taxon>Pentapetalae</taxon>
        <taxon>asterids</taxon>
        <taxon>lamiids</taxon>
        <taxon>Lamiales</taxon>
        <taxon>Lamiaceae</taxon>
        <taxon>Nepetoideae</taxon>
        <taxon>Mentheae</taxon>
        <taxon>Salviinae</taxon>
        <taxon>Salvia</taxon>
        <taxon>Salvia subgen. Calosphace</taxon>
        <taxon>core Calosphace</taxon>
    </lineage>
</organism>
<keyword evidence="3" id="KW-0472">Membrane</keyword>
<sequence>MLHALGELHDPLLRWFRSHPSPPTAIISDLFLGWTHHLASQLSILRYVFSPCGALAISIINSLWCEMPTRRNRDDDEDEIIQFPKITNSSFYPWWQLSPLYQSYVEGDLVLEFIKDSFRANTRFEDRVVGRGVVIRGWALQVVILRHEAMGAYFTQRGWNSTLESITARVPMMAWPMGADQFVNATLIENELNIGVRVFEGDRAMLGADELAQHLLEATSHKWTERRARSYSCTRCHH</sequence>
<keyword evidence="2" id="KW-0808">Transferase</keyword>
<reference evidence="4" key="1">
    <citation type="submission" date="2018-01" db="EMBL/GenBank/DDBJ databases">
        <authorList>
            <person name="Mao J.F."/>
        </authorList>
    </citation>
    <scope>NUCLEOTIDE SEQUENCE</scope>
    <source>
        <strain evidence="4">Huo1</strain>
        <tissue evidence="4">Leaf</tissue>
    </source>
</reference>
<dbReference type="GO" id="GO:0035251">
    <property type="term" value="F:UDP-glucosyltransferase activity"/>
    <property type="evidence" value="ECO:0007669"/>
    <property type="project" value="TreeGrafter"/>
</dbReference>
<accession>A0A8X8X9P7</accession>
<dbReference type="InterPro" id="IPR002213">
    <property type="entry name" value="UDP_glucos_trans"/>
</dbReference>
<comment type="caution">
    <text evidence="4">The sequence shown here is derived from an EMBL/GenBank/DDBJ whole genome shotgun (WGS) entry which is preliminary data.</text>
</comment>
<reference evidence="4" key="2">
    <citation type="submission" date="2020-08" db="EMBL/GenBank/DDBJ databases">
        <title>Plant Genome Project.</title>
        <authorList>
            <person name="Zhang R.-G."/>
        </authorList>
    </citation>
    <scope>NUCLEOTIDE SEQUENCE</scope>
    <source>
        <strain evidence="4">Huo1</strain>
        <tissue evidence="4">Leaf</tissue>
    </source>
</reference>
<dbReference type="EMBL" id="PNBA02000010">
    <property type="protein sequence ID" value="KAG6410475.1"/>
    <property type="molecule type" value="Genomic_DNA"/>
</dbReference>
<dbReference type="PANTHER" id="PTHR48047">
    <property type="entry name" value="GLYCOSYLTRANSFERASE"/>
    <property type="match status" value="1"/>
</dbReference>
<feature type="transmembrane region" description="Helical" evidence="3">
    <location>
        <begin position="44"/>
        <end position="64"/>
    </location>
</feature>
<dbReference type="SUPFAM" id="SSF53756">
    <property type="entry name" value="UDP-Glycosyltransferase/glycogen phosphorylase"/>
    <property type="match status" value="1"/>
</dbReference>
<dbReference type="Gene3D" id="3.40.50.2000">
    <property type="entry name" value="Glycogen Phosphorylase B"/>
    <property type="match status" value="2"/>
</dbReference>
<proteinExistence type="inferred from homology"/>
<keyword evidence="3" id="KW-1133">Transmembrane helix</keyword>
<name>A0A8X8X9P7_SALSN</name>
<protein>
    <submittedName>
        <fullName evidence="4">Uncharacterized protein</fullName>
    </submittedName>
</protein>
<comment type="similarity">
    <text evidence="1">Belongs to the UDP-glycosyltransferase family.</text>
</comment>
<dbReference type="AlphaFoldDB" id="A0A8X8X9P7"/>
<gene>
    <name evidence="4" type="ORF">SASPL_128536</name>
</gene>
<evidence type="ECO:0000313" key="5">
    <source>
        <dbReference type="Proteomes" id="UP000298416"/>
    </source>
</evidence>
<dbReference type="Pfam" id="PF00201">
    <property type="entry name" value="UDPGT"/>
    <property type="match status" value="1"/>
</dbReference>
<evidence type="ECO:0000313" key="4">
    <source>
        <dbReference type="EMBL" id="KAG6410475.1"/>
    </source>
</evidence>
<keyword evidence="3" id="KW-0812">Transmembrane</keyword>